<protein>
    <recommendedName>
        <fullName evidence="2">Nascent polypeptide-associated complex subunit alpha-like UBA domain-containing protein</fullName>
    </recommendedName>
</protein>
<sequence>MRIEGHATMIKEKMADDDEKQQVDKHNWGSEELSKVSDTREDTDDTKLSADALGNLFNSSAPARPKINIKKEDLQLVMKELELPEGTVRAKLIETNGDVRATLRSLCGL</sequence>
<dbReference type="InterPro" id="IPR038922">
    <property type="entry name" value="HYPK_UBA"/>
</dbReference>
<accession>A0AAE9J2M9</accession>
<dbReference type="Pfam" id="PF19026">
    <property type="entry name" value="UBA_HYPK"/>
    <property type="match status" value="1"/>
</dbReference>
<dbReference type="InterPro" id="IPR044034">
    <property type="entry name" value="NAC-like_UBA"/>
</dbReference>
<evidence type="ECO:0000313" key="5">
    <source>
        <dbReference type="Proteomes" id="UP000827892"/>
    </source>
</evidence>
<feature type="region of interest" description="Disordered" evidence="1">
    <location>
        <begin position="1"/>
        <end position="45"/>
    </location>
</feature>
<keyword evidence="6" id="KW-1185">Reference proteome</keyword>
<name>A0AAE9J2M9_CAEBR</name>
<dbReference type="Proteomes" id="UP000827892">
    <property type="component" value="Chromosome I"/>
</dbReference>
<dbReference type="Proteomes" id="UP000829354">
    <property type="component" value="Chromosome I"/>
</dbReference>
<reference evidence="4 6" key="1">
    <citation type="submission" date="2022-04" db="EMBL/GenBank/DDBJ databases">
        <title>Chromosome-level reference genomes for two strains of Caenorhabditis briggsae: an improved platform for comparative genomics.</title>
        <authorList>
            <person name="Stevens L."/>
            <person name="Andersen E."/>
        </authorList>
    </citation>
    <scope>NUCLEOTIDE SEQUENCE [LARGE SCALE GENOMIC DNA]</scope>
    <source>
        <strain evidence="4">VX34</strain>
        <tissue evidence="4">Whole-organism</tissue>
    </source>
</reference>
<evidence type="ECO:0000313" key="6">
    <source>
        <dbReference type="Proteomes" id="UP000829354"/>
    </source>
</evidence>
<dbReference type="EMBL" id="CP090891">
    <property type="protein sequence ID" value="ULU11589.1"/>
    <property type="molecule type" value="Genomic_DNA"/>
</dbReference>
<evidence type="ECO:0000256" key="1">
    <source>
        <dbReference type="SAM" id="MobiDB-lite"/>
    </source>
</evidence>
<organism evidence="4 6">
    <name type="scientific">Caenorhabditis briggsae</name>
    <dbReference type="NCBI Taxonomy" id="6238"/>
    <lineage>
        <taxon>Eukaryota</taxon>
        <taxon>Metazoa</taxon>
        <taxon>Ecdysozoa</taxon>
        <taxon>Nematoda</taxon>
        <taxon>Chromadorea</taxon>
        <taxon>Rhabditida</taxon>
        <taxon>Rhabditina</taxon>
        <taxon>Rhabditomorpha</taxon>
        <taxon>Rhabditoidea</taxon>
        <taxon>Rhabditidae</taxon>
        <taxon>Peloderinae</taxon>
        <taxon>Caenorhabditis</taxon>
    </lineage>
</organism>
<evidence type="ECO:0000313" key="3">
    <source>
        <dbReference type="EMBL" id="ULU11589.1"/>
    </source>
</evidence>
<evidence type="ECO:0000259" key="2">
    <source>
        <dbReference type="Pfam" id="PF19026"/>
    </source>
</evidence>
<dbReference type="CDD" id="cd14361">
    <property type="entry name" value="UBA_HYPK"/>
    <property type="match status" value="1"/>
</dbReference>
<proteinExistence type="predicted"/>
<dbReference type="EMBL" id="CP092620">
    <property type="protein sequence ID" value="UMM12537.1"/>
    <property type="molecule type" value="Genomic_DNA"/>
</dbReference>
<dbReference type="AlphaFoldDB" id="A0AAE9J2M9"/>
<reference evidence="3 5" key="2">
    <citation type="submission" date="2022-05" db="EMBL/GenBank/DDBJ databases">
        <title>Chromosome-level reference genomes for two strains of Caenorhabditis briggsae: an improved platform for comparative genomics.</title>
        <authorList>
            <person name="Stevens L."/>
            <person name="Andersen E.C."/>
        </authorList>
    </citation>
    <scope>NUCLEOTIDE SEQUENCE [LARGE SCALE GENOMIC DNA]</scope>
    <source>
        <strain evidence="3">QX1410_ONT</strain>
        <tissue evidence="3">Whole-organism</tissue>
    </source>
</reference>
<feature type="domain" description="Nascent polypeptide-associated complex subunit alpha-like UBA" evidence="2">
    <location>
        <begin position="67"/>
        <end position="107"/>
    </location>
</feature>
<gene>
    <name evidence="3" type="ORF">L3Y34_015190</name>
    <name evidence="4" type="ORF">L5515_001265</name>
</gene>
<evidence type="ECO:0000313" key="4">
    <source>
        <dbReference type="EMBL" id="UMM12537.1"/>
    </source>
</evidence>